<accession>A0ABX8XJ75</accession>
<proteinExistence type="predicted"/>
<dbReference type="EMBL" id="CP080647">
    <property type="protein sequence ID" value="QYX75648.1"/>
    <property type="molecule type" value="Genomic_DNA"/>
</dbReference>
<reference evidence="1 2" key="1">
    <citation type="submission" date="2021-08" db="EMBL/GenBank/DDBJ databases">
        <authorList>
            <person name="Ping M."/>
        </authorList>
    </citation>
    <scope>NUCLEOTIDE SEQUENCE [LARGE SCALE GENOMIC DNA]</scope>
    <source>
        <strain evidence="1 2">MG28</strain>
    </source>
</reference>
<dbReference type="Proteomes" id="UP000827138">
    <property type="component" value="Chromosome"/>
</dbReference>
<organism evidence="1 2">
    <name type="scientific">Streptomyces akebiae</name>
    <dbReference type="NCBI Taxonomy" id="2865673"/>
    <lineage>
        <taxon>Bacteria</taxon>
        <taxon>Bacillati</taxon>
        <taxon>Actinomycetota</taxon>
        <taxon>Actinomycetes</taxon>
        <taxon>Kitasatosporales</taxon>
        <taxon>Streptomycetaceae</taxon>
        <taxon>Streptomyces</taxon>
    </lineage>
</organism>
<keyword evidence="2" id="KW-1185">Reference proteome</keyword>
<protein>
    <submittedName>
        <fullName evidence="1">Uncharacterized protein</fullName>
    </submittedName>
</protein>
<dbReference type="RefSeq" id="WP_220644805.1">
    <property type="nucleotide sequence ID" value="NZ_CP080647.1"/>
</dbReference>
<evidence type="ECO:0000313" key="2">
    <source>
        <dbReference type="Proteomes" id="UP000827138"/>
    </source>
</evidence>
<sequence length="52" mass="5652">MGAEVGADVTVELFGLFHGGEVVASIARRHHRRRHHGLANPDLVERIRSGAP</sequence>
<name>A0ABX8XJ75_9ACTN</name>
<evidence type="ECO:0000313" key="1">
    <source>
        <dbReference type="EMBL" id="QYX75648.1"/>
    </source>
</evidence>
<gene>
    <name evidence="1" type="ORF">K1J60_03160</name>
</gene>